<feature type="chain" id="PRO_5007299618" evidence="2">
    <location>
        <begin position="24"/>
        <end position="86"/>
    </location>
</feature>
<reference evidence="3 4" key="2">
    <citation type="journal article" date="2010" name="Nucleic Acids Res.">
        <title>BeetleBase in 2010: revisions to provide comprehensive genomic information for Tribolium castaneum.</title>
        <authorList>
            <person name="Kim H.S."/>
            <person name="Murphy T."/>
            <person name="Xia J."/>
            <person name="Caragea D."/>
            <person name="Park Y."/>
            <person name="Beeman R.W."/>
            <person name="Lorenzen M.D."/>
            <person name="Butcher S."/>
            <person name="Manak J.R."/>
            <person name="Brown S.J."/>
        </authorList>
    </citation>
    <scope>GENOME REANNOTATION</scope>
    <source>
        <strain evidence="3 4">Georgia GA2</strain>
    </source>
</reference>
<dbReference type="AlphaFoldDB" id="A0A139WB10"/>
<dbReference type="InParanoid" id="A0A139WB10"/>
<feature type="compositionally biased region" description="Low complexity" evidence="1">
    <location>
        <begin position="69"/>
        <end position="79"/>
    </location>
</feature>
<keyword evidence="2" id="KW-0732">Signal</keyword>
<dbReference type="EMBL" id="KQ971374">
    <property type="protein sequence ID" value="KYB25134.1"/>
    <property type="molecule type" value="Genomic_DNA"/>
</dbReference>
<feature type="region of interest" description="Disordered" evidence="1">
    <location>
        <begin position="53"/>
        <end position="86"/>
    </location>
</feature>
<gene>
    <name evidence="3" type="primary">AUGUSTUS-3.0.2_31330</name>
    <name evidence="3" type="ORF">TcasGA2_TC031330</name>
</gene>
<keyword evidence="4" id="KW-1185">Reference proteome</keyword>
<feature type="signal peptide" evidence="2">
    <location>
        <begin position="1"/>
        <end position="23"/>
    </location>
</feature>
<name>A0A139WB10_TRICA</name>
<sequence length="86" mass="8790">MAHIVKAVVLVALLMTVIDTSEGAPFLLTKLLIKKALKKLDFLNPEKLMEMMQGGGQMGGAAGGGGSGSAQMSGQKPPQSGGGQKH</sequence>
<protein>
    <submittedName>
        <fullName evidence="3">Uncharacterized protein</fullName>
    </submittedName>
</protein>
<evidence type="ECO:0000313" key="4">
    <source>
        <dbReference type="Proteomes" id="UP000007266"/>
    </source>
</evidence>
<reference evidence="3 4" key="1">
    <citation type="journal article" date="2008" name="Nature">
        <title>The genome of the model beetle and pest Tribolium castaneum.</title>
        <authorList>
            <consortium name="Tribolium Genome Sequencing Consortium"/>
            <person name="Richards S."/>
            <person name="Gibbs R.A."/>
            <person name="Weinstock G.M."/>
            <person name="Brown S.J."/>
            <person name="Denell R."/>
            <person name="Beeman R.W."/>
            <person name="Gibbs R."/>
            <person name="Beeman R.W."/>
            <person name="Brown S.J."/>
            <person name="Bucher G."/>
            <person name="Friedrich M."/>
            <person name="Grimmelikhuijzen C.J."/>
            <person name="Klingler M."/>
            <person name="Lorenzen M."/>
            <person name="Richards S."/>
            <person name="Roth S."/>
            <person name="Schroder R."/>
            <person name="Tautz D."/>
            <person name="Zdobnov E.M."/>
            <person name="Muzny D."/>
            <person name="Gibbs R.A."/>
            <person name="Weinstock G.M."/>
            <person name="Attaway T."/>
            <person name="Bell S."/>
            <person name="Buhay C.J."/>
            <person name="Chandrabose M.N."/>
            <person name="Chavez D."/>
            <person name="Clerk-Blankenburg K.P."/>
            <person name="Cree A."/>
            <person name="Dao M."/>
            <person name="Davis C."/>
            <person name="Chacko J."/>
            <person name="Dinh H."/>
            <person name="Dugan-Rocha S."/>
            <person name="Fowler G."/>
            <person name="Garner T.T."/>
            <person name="Garnes J."/>
            <person name="Gnirke A."/>
            <person name="Hawes A."/>
            <person name="Hernandez J."/>
            <person name="Hines S."/>
            <person name="Holder M."/>
            <person name="Hume J."/>
            <person name="Jhangiani S.N."/>
            <person name="Joshi V."/>
            <person name="Khan Z.M."/>
            <person name="Jackson L."/>
            <person name="Kovar C."/>
            <person name="Kowis A."/>
            <person name="Lee S."/>
            <person name="Lewis L.R."/>
            <person name="Margolis J."/>
            <person name="Morgan M."/>
            <person name="Nazareth L.V."/>
            <person name="Nguyen N."/>
            <person name="Okwuonu G."/>
            <person name="Parker D."/>
            <person name="Richards S."/>
            <person name="Ruiz S.J."/>
            <person name="Santibanez J."/>
            <person name="Savard J."/>
            <person name="Scherer S.E."/>
            <person name="Schneider B."/>
            <person name="Sodergren E."/>
            <person name="Tautz D."/>
            <person name="Vattahil S."/>
            <person name="Villasana D."/>
            <person name="White C.S."/>
            <person name="Wright R."/>
            <person name="Park Y."/>
            <person name="Beeman R.W."/>
            <person name="Lord J."/>
            <person name="Oppert B."/>
            <person name="Lorenzen M."/>
            <person name="Brown S."/>
            <person name="Wang L."/>
            <person name="Savard J."/>
            <person name="Tautz D."/>
            <person name="Richards S."/>
            <person name="Weinstock G."/>
            <person name="Gibbs R.A."/>
            <person name="Liu Y."/>
            <person name="Worley K."/>
            <person name="Weinstock G."/>
            <person name="Elsik C.G."/>
            <person name="Reese J.T."/>
            <person name="Elhaik E."/>
            <person name="Landan G."/>
            <person name="Graur D."/>
            <person name="Arensburger P."/>
            <person name="Atkinson P."/>
            <person name="Beeman R.W."/>
            <person name="Beidler J."/>
            <person name="Brown S.J."/>
            <person name="Demuth J.P."/>
            <person name="Drury D.W."/>
            <person name="Du Y.Z."/>
            <person name="Fujiwara H."/>
            <person name="Lorenzen M."/>
            <person name="Maselli V."/>
            <person name="Osanai M."/>
            <person name="Park Y."/>
            <person name="Robertson H.M."/>
            <person name="Tu Z."/>
            <person name="Wang J.J."/>
            <person name="Wang S."/>
            <person name="Richards S."/>
            <person name="Song H."/>
            <person name="Zhang L."/>
            <person name="Sodergren E."/>
            <person name="Werner D."/>
            <person name="Stanke M."/>
            <person name="Morgenstern B."/>
            <person name="Solovyev V."/>
            <person name="Kosarev P."/>
            <person name="Brown G."/>
            <person name="Chen H.C."/>
            <person name="Ermolaeva O."/>
            <person name="Hlavina W."/>
            <person name="Kapustin Y."/>
            <person name="Kiryutin B."/>
            <person name="Kitts P."/>
            <person name="Maglott D."/>
            <person name="Pruitt K."/>
            <person name="Sapojnikov V."/>
            <person name="Souvorov A."/>
            <person name="Mackey A.J."/>
            <person name="Waterhouse R.M."/>
            <person name="Wyder S."/>
            <person name="Zdobnov E.M."/>
            <person name="Zdobnov E.M."/>
            <person name="Wyder S."/>
            <person name="Kriventseva E.V."/>
            <person name="Kadowaki T."/>
            <person name="Bork P."/>
            <person name="Aranda M."/>
            <person name="Bao R."/>
            <person name="Beermann A."/>
            <person name="Berns N."/>
            <person name="Bolognesi R."/>
            <person name="Bonneton F."/>
            <person name="Bopp D."/>
            <person name="Brown S.J."/>
            <person name="Bucher G."/>
            <person name="Butts T."/>
            <person name="Chaumot A."/>
            <person name="Denell R.E."/>
            <person name="Ferrier D.E."/>
            <person name="Friedrich M."/>
            <person name="Gordon C.M."/>
            <person name="Jindra M."/>
            <person name="Klingler M."/>
            <person name="Lan Q."/>
            <person name="Lattorff H.M."/>
            <person name="Laudet V."/>
            <person name="von Levetsow C."/>
            <person name="Liu Z."/>
            <person name="Lutz R."/>
            <person name="Lynch J.A."/>
            <person name="da Fonseca R.N."/>
            <person name="Posnien N."/>
            <person name="Reuter R."/>
            <person name="Roth S."/>
            <person name="Savard J."/>
            <person name="Schinko J.B."/>
            <person name="Schmitt C."/>
            <person name="Schoppmeier M."/>
            <person name="Schroder R."/>
            <person name="Shippy T.D."/>
            <person name="Simonnet F."/>
            <person name="Marques-Souza H."/>
            <person name="Tautz D."/>
            <person name="Tomoyasu Y."/>
            <person name="Trauner J."/>
            <person name="Van der Zee M."/>
            <person name="Vervoort M."/>
            <person name="Wittkopp N."/>
            <person name="Wimmer E.A."/>
            <person name="Yang X."/>
            <person name="Jones A.K."/>
            <person name="Sattelle D.B."/>
            <person name="Ebert P.R."/>
            <person name="Nelson D."/>
            <person name="Scott J.G."/>
            <person name="Beeman R.W."/>
            <person name="Muthukrishnan S."/>
            <person name="Kramer K.J."/>
            <person name="Arakane Y."/>
            <person name="Beeman R.W."/>
            <person name="Zhu Q."/>
            <person name="Hogenkamp D."/>
            <person name="Dixit R."/>
            <person name="Oppert B."/>
            <person name="Jiang H."/>
            <person name="Zou Z."/>
            <person name="Marshall J."/>
            <person name="Elpidina E."/>
            <person name="Vinokurov K."/>
            <person name="Oppert C."/>
            <person name="Zou Z."/>
            <person name="Evans J."/>
            <person name="Lu Z."/>
            <person name="Zhao P."/>
            <person name="Sumathipala N."/>
            <person name="Altincicek B."/>
            <person name="Vilcinskas A."/>
            <person name="Williams M."/>
            <person name="Hultmark D."/>
            <person name="Hetru C."/>
            <person name="Jiang H."/>
            <person name="Grimmelikhuijzen C.J."/>
            <person name="Hauser F."/>
            <person name="Cazzamali G."/>
            <person name="Williamson M."/>
            <person name="Park Y."/>
            <person name="Li B."/>
            <person name="Tanaka Y."/>
            <person name="Predel R."/>
            <person name="Neupert S."/>
            <person name="Schachtner J."/>
            <person name="Verleyen P."/>
            <person name="Raible F."/>
            <person name="Bork P."/>
            <person name="Friedrich M."/>
            <person name="Walden K.K."/>
            <person name="Robertson H.M."/>
            <person name="Angeli S."/>
            <person name="Foret S."/>
            <person name="Bucher G."/>
            <person name="Schuetz S."/>
            <person name="Maleszka R."/>
            <person name="Wimmer E.A."/>
            <person name="Beeman R.W."/>
            <person name="Lorenzen M."/>
            <person name="Tomoyasu Y."/>
            <person name="Miller S.C."/>
            <person name="Grossmann D."/>
            <person name="Bucher G."/>
        </authorList>
    </citation>
    <scope>NUCLEOTIDE SEQUENCE [LARGE SCALE GENOMIC DNA]</scope>
    <source>
        <strain evidence="3 4">Georgia GA2</strain>
    </source>
</reference>
<evidence type="ECO:0000313" key="3">
    <source>
        <dbReference type="EMBL" id="KYB25134.1"/>
    </source>
</evidence>
<accession>A0A139WB10</accession>
<evidence type="ECO:0000256" key="2">
    <source>
        <dbReference type="SAM" id="SignalP"/>
    </source>
</evidence>
<proteinExistence type="predicted"/>
<organism evidence="3 4">
    <name type="scientific">Tribolium castaneum</name>
    <name type="common">Red flour beetle</name>
    <dbReference type="NCBI Taxonomy" id="7070"/>
    <lineage>
        <taxon>Eukaryota</taxon>
        <taxon>Metazoa</taxon>
        <taxon>Ecdysozoa</taxon>
        <taxon>Arthropoda</taxon>
        <taxon>Hexapoda</taxon>
        <taxon>Insecta</taxon>
        <taxon>Pterygota</taxon>
        <taxon>Neoptera</taxon>
        <taxon>Endopterygota</taxon>
        <taxon>Coleoptera</taxon>
        <taxon>Polyphaga</taxon>
        <taxon>Cucujiformia</taxon>
        <taxon>Tenebrionidae</taxon>
        <taxon>Tenebrionidae incertae sedis</taxon>
        <taxon>Tribolium</taxon>
    </lineage>
</organism>
<dbReference type="Proteomes" id="UP000007266">
    <property type="component" value="Linkage group 10"/>
</dbReference>
<feature type="compositionally biased region" description="Gly residues" evidence="1">
    <location>
        <begin position="53"/>
        <end position="68"/>
    </location>
</feature>
<evidence type="ECO:0000256" key="1">
    <source>
        <dbReference type="SAM" id="MobiDB-lite"/>
    </source>
</evidence>